<proteinExistence type="predicted"/>
<gene>
    <name evidence="2" type="ORF">RGD00_15960</name>
</gene>
<dbReference type="Proteomes" id="UP001247754">
    <property type="component" value="Unassembled WGS sequence"/>
</dbReference>
<feature type="compositionally biased region" description="Basic and acidic residues" evidence="1">
    <location>
        <begin position="22"/>
        <end position="43"/>
    </location>
</feature>
<feature type="compositionally biased region" description="Basic and acidic residues" evidence="1">
    <location>
        <begin position="125"/>
        <end position="136"/>
    </location>
</feature>
<organism evidence="2 3">
    <name type="scientific">Ruixingdingia sedimenti</name>
    <dbReference type="NCBI Taxonomy" id="3073604"/>
    <lineage>
        <taxon>Bacteria</taxon>
        <taxon>Pseudomonadati</taxon>
        <taxon>Pseudomonadota</taxon>
        <taxon>Alphaproteobacteria</taxon>
        <taxon>Rhodobacterales</taxon>
        <taxon>Paracoccaceae</taxon>
        <taxon>Ruixingdingia</taxon>
    </lineage>
</organism>
<feature type="compositionally biased region" description="Basic and acidic residues" evidence="1">
    <location>
        <begin position="51"/>
        <end position="67"/>
    </location>
</feature>
<dbReference type="RefSeq" id="WP_310458280.1">
    <property type="nucleotide sequence ID" value="NZ_JAVKPH010000021.1"/>
</dbReference>
<reference evidence="2 3" key="1">
    <citation type="submission" date="2023-09" db="EMBL/GenBank/DDBJ databases">
        <title>Xinfangfangia sedmenti sp. nov., isolated the sedment.</title>
        <authorList>
            <person name="Xu L."/>
        </authorList>
    </citation>
    <scope>NUCLEOTIDE SEQUENCE [LARGE SCALE GENOMIC DNA]</scope>
    <source>
        <strain evidence="2 3">LG-4</strain>
    </source>
</reference>
<evidence type="ECO:0000313" key="3">
    <source>
        <dbReference type="Proteomes" id="UP001247754"/>
    </source>
</evidence>
<name>A0ABU1FB63_9RHOB</name>
<keyword evidence="3" id="KW-1185">Reference proteome</keyword>
<evidence type="ECO:0000313" key="2">
    <source>
        <dbReference type="EMBL" id="MDR5654110.1"/>
    </source>
</evidence>
<sequence>MQEFVTCGQTAARCCAADTVPEDSRQTHAIKNRDLKDTAKPADRAPVTANHRSERTREPDSGAEIKRRPASPANRPAGSREFQKQINPARAAVPLGRGIAGKPDRPVSPRPQAGARAGIAPAQGKDPKIFGRKFLDRGNGTLGI</sequence>
<feature type="region of interest" description="Disordered" evidence="1">
    <location>
        <begin position="17"/>
        <end position="144"/>
    </location>
</feature>
<evidence type="ECO:0000256" key="1">
    <source>
        <dbReference type="SAM" id="MobiDB-lite"/>
    </source>
</evidence>
<accession>A0ABU1FB63</accession>
<comment type="caution">
    <text evidence="2">The sequence shown here is derived from an EMBL/GenBank/DDBJ whole genome shotgun (WGS) entry which is preliminary data.</text>
</comment>
<protein>
    <submittedName>
        <fullName evidence="2">Uncharacterized protein</fullName>
    </submittedName>
</protein>
<dbReference type="EMBL" id="JAVKPH010000021">
    <property type="protein sequence ID" value="MDR5654110.1"/>
    <property type="molecule type" value="Genomic_DNA"/>
</dbReference>